<dbReference type="OrthoDB" id="6154712at2759"/>
<dbReference type="STRING" id="2018661.A0A2A2KW64"/>
<accession>A0A2A2KW64</accession>
<name>A0A2A2KW64_9BILA</name>
<feature type="region of interest" description="Disordered" evidence="1">
    <location>
        <begin position="24"/>
        <end position="54"/>
    </location>
</feature>
<dbReference type="Proteomes" id="UP000218231">
    <property type="component" value="Unassembled WGS sequence"/>
</dbReference>
<evidence type="ECO:0000313" key="3">
    <source>
        <dbReference type="Proteomes" id="UP000218231"/>
    </source>
</evidence>
<comment type="caution">
    <text evidence="2">The sequence shown here is derived from an EMBL/GenBank/DDBJ whole genome shotgun (WGS) entry which is preliminary data.</text>
</comment>
<sequence>MINLRDVTGIQSARPVLITRNVDIGGQQQHGQLPPKGRRKWTDLPPEPIDTNSNYYGLPLQTDHQQHHAQMQQMAPRTTQFGVSWSPSSVNSTASMTSSISSASSPSYPGGVGQQTNPYRVPQSNANDTPFGRQNKERESLSKRHIQEGGMNEQRTIWSPLSSSSPASQPRRVSNLSTTRNGALPPSGAAAAALLRRQLCQYPTKSDKSASPEMSKSTVVEVEKTEKVNGNGHLFRPGRGRSRTVVVDAKDLARAVEHERNVQWKAADDYFSSSNLHLRSRSQSPNKLAVQAGLTVNSSQLTKGMEQKRRDSDMSYSMIATNGLANSRSNLRGMNGDETRKSTEALNKLAAVRSKLHQSSENLRKSSDNLMVFNSPAGEDSNDPRRNVRTTSSGNLRHSIGGAGGAQLEPFGTFDVDVRSRSGFV</sequence>
<evidence type="ECO:0000313" key="2">
    <source>
        <dbReference type="EMBL" id="PAV78204.1"/>
    </source>
</evidence>
<keyword evidence="3" id="KW-1185">Reference proteome</keyword>
<feature type="region of interest" description="Disordered" evidence="1">
    <location>
        <begin position="81"/>
        <end position="185"/>
    </location>
</feature>
<proteinExistence type="predicted"/>
<feature type="compositionally biased region" description="Basic and acidic residues" evidence="1">
    <location>
        <begin position="134"/>
        <end position="147"/>
    </location>
</feature>
<feature type="compositionally biased region" description="Low complexity" evidence="1">
    <location>
        <begin position="86"/>
        <end position="107"/>
    </location>
</feature>
<feature type="region of interest" description="Disordered" evidence="1">
    <location>
        <begin position="356"/>
        <end position="408"/>
    </location>
</feature>
<organism evidence="2 3">
    <name type="scientific">Diploscapter pachys</name>
    <dbReference type="NCBI Taxonomy" id="2018661"/>
    <lineage>
        <taxon>Eukaryota</taxon>
        <taxon>Metazoa</taxon>
        <taxon>Ecdysozoa</taxon>
        <taxon>Nematoda</taxon>
        <taxon>Chromadorea</taxon>
        <taxon>Rhabditida</taxon>
        <taxon>Rhabditina</taxon>
        <taxon>Rhabditomorpha</taxon>
        <taxon>Rhabditoidea</taxon>
        <taxon>Rhabditidae</taxon>
        <taxon>Diploscapter</taxon>
    </lineage>
</organism>
<gene>
    <name evidence="2" type="ORF">WR25_25732</name>
</gene>
<protein>
    <submittedName>
        <fullName evidence="2">Uncharacterized protein</fullName>
    </submittedName>
</protein>
<reference evidence="2 3" key="1">
    <citation type="journal article" date="2017" name="Curr. Biol.">
        <title>Genome architecture and evolution of a unichromosomal asexual nematode.</title>
        <authorList>
            <person name="Fradin H."/>
            <person name="Zegar C."/>
            <person name="Gutwein M."/>
            <person name="Lucas J."/>
            <person name="Kovtun M."/>
            <person name="Corcoran D."/>
            <person name="Baugh L.R."/>
            <person name="Kiontke K."/>
            <person name="Gunsalus K."/>
            <person name="Fitch D.H."/>
            <person name="Piano F."/>
        </authorList>
    </citation>
    <scope>NUCLEOTIDE SEQUENCE [LARGE SCALE GENOMIC DNA]</scope>
    <source>
        <strain evidence="2">PF1309</strain>
    </source>
</reference>
<feature type="compositionally biased region" description="Polar residues" evidence="1">
    <location>
        <begin position="171"/>
        <end position="181"/>
    </location>
</feature>
<dbReference type="AlphaFoldDB" id="A0A2A2KW64"/>
<evidence type="ECO:0000256" key="1">
    <source>
        <dbReference type="SAM" id="MobiDB-lite"/>
    </source>
</evidence>
<dbReference type="EMBL" id="LIAE01007606">
    <property type="protein sequence ID" value="PAV78204.1"/>
    <property type="molecule type" value="Genomic_DNA"/>
</dbReference>
<feature type="compositionally biased region" description="Polar residues" evidence="1">
    <location>
        <begin position="114"/>
        <end position="128"/>
    </location>
</feature>
<feature type="compositionally biased region" description="Low complexity" evidence="1">
    <location>
        <begin position="159"/>
        <end position="170"/>
    </location>
</feature>